<feature type="transmembrane region" description="Helical" evidence="1">
    <location>
        <begin position="399"/>
        <end position="416"/>
    </location>
</feature>
<name>A0ABP5CXC9_9PSEU</name>
<organism evidence="4 5">
    <name type="scientific">Amycolatopsis minnesotensis</name>
    <dbReference type="NCBI Taxonomy" id="337894"/>
    <lineage>
        <taxon>Bacteria</taxon>
        <taxon>Bacillati</taxon>
        <taxon>Actinomycetota</taxon>
        <taxon>Actinomycetes</taxon>
        <taxon>Pseudonocardiales</taxon>
        <taxon>Pseudonocardiaceae</taxon>
        <taxon>Amycolatopsis</taxon>
    </lineage>
</organism>
<proteinExistence type="predicted"/>
<feature type="domain" description="Predicted membrane protein YciQ-like C-terminal" evidence="3">
    <location>
        <begin position="270"/>
        <end position="495"/>
    </location>
</feature>
<dbReference type="EMBL" id="BAAANN010000020">
    <property type="protein sequence ID" value="GAA1969789.1"/>
    <property type="molecule type" value="Genomic_DNA"/>
</dbReference>
<keyword evidence="1" id="KW-1133">Transmembrane helix</keyword>
<reference evidence="5" key="1">
    <citation type="journal article" date="2019" name="Int. J. Syst. Evol. Microbiol.">
        <title>The Global Catalogue of Microorganisms (GCM) 10K type strain sequencing project: providing services to taxonomists for standard genome sequencing and annotation.</title>
        <authorList>
            <consortium name="The Broad Institute Genomics Platform"/>
            <consortium name="The Broad Institute Genome Sequencing Center for Infectious Disease"/>
            <person name="Wu L."/>
            <person name="Ma J."/>
        </authorList>
    </citation>
    <scope>NUCLEOTIDE SEQUENCE [LARGE SCALE GENOMIC DNA]</scope>
    <source>
        <strain evidence="5">JCM 14545</strain>
    </source>
</reference>
<sequence>MVVCAIAVLGVLAPGTAAAQDDTPVPSLPQSAELTVKIGEDGALHIAEAVSVPENTEMTRRIPLRRTAAHHRDRVYDVRDMVLEGSGDVTRTDDEVTVRLKQGTSVLRYTVDGAVAEHGGVLTAFWRLEGGWDTGLNLVRASVAAPSIASAVRCQLGPENGTYPPAECQAAQIDHTGLSRFSQQHLRPDHGMDITVELPPGLVPPNEDLEPSKTFAGAFVVTWPVGVAWVLFALLLLAGGGRVAVLRRRASSPIRPSPVEMLTEDGQFASPDGALPGHAGTVLANRMDPLDVAATVLDLAVRNYLWVSEVRAEDREIPDWLLVRRNDPDDQLTGYERAVFELVFGTEDAGPVPVSALAARGGDLGGVQDALYADVVRRRWFSRPPDRPSGRLAKAGPRIVGYGVFLTLLLACTAGYAQLGVILALAGGALAVAGRVLPARTARGHALARRLRGLADQVHGTRAKGVPKLERDVVFSRGLAYALALGEAPAWLAAFGQLKRAPAVYWYVAEKDAQALAGVEEFIGTLSGAFSVSAKLRRTRALGGVVAERVLVRRAGRTR</sequence>
<gene>
    <name evidence="4" type="ORF">GCM10009754_49260</name>
</gene>
<accession>A0ABP5CXC9</accession>
<comment type="caution">
    <text evidence="4">The sequence shown here is derived from an EMBL/GenBank/DDBJ whole genome shotgun (WGS) entry which is preliminary data.</text>
</comment>
<keyword evidence="1" id="KW-0812">Transmembrane</keyword>
<feature type="chain" id="PRO_5045312808" evidence="2">
    <location>
        <begin position="20"/>
        <end position="559"/>
    </location>
</feature>
<keyword evidence="1" id="KW-0472">Membrane</keyword>
<evidence type="ECO:0000256" key="1">
    <source>
        <dbReference type="SAM" id="Phobius"/>
    </source>
</evidence>
<dbReference type="Proteomes" id="UP001501116">
    <property type="component" value="Unassembled WGS sequence"/>
</dbReference>
<keyword evidence="2" id="KW-0732">Signal</keyword>
<protein>
    <submittedName>
        <fullName evidence="4">DUF2207 domain-containing protein</fullName>
    </submittedName>
</protein>
<feature type="signal peptide" evidence="2">
    <location>
        <begin position="1"/>
        <end position="19"/>
    </location>
</feature>
<evidence type="ECO:0000256" key="2">
    <source>
        <dbReference type="SAM" id="SignalP"/>
    </source>
</evidence>
<feature type="transmembrane region" description="Helical" evidence="1">
    <location>
        <begin position="215"/>
        <end position="239"/>
    </location>
</feature>
<evidence type="ECO:0000313" key="4">
    <source>
        <dbReference type="EMBL" id="GAA1969789.1"/>
    </source>
</evidence>
<evidence type="ECO:0000259" key="3">
    <source>
        <dbReference type="Pfam" id="PF20990"/>
    </source>
</evidence>
<dbReference type="InterPro" id="IPR048389">
    <property type="entry name" value="YciQ-like_C"/>
</dbReference>
<keyword evidence="5" id="KW-1185">Reference proteome</keyword>
<evidence type="ECO:0000313" key="5">
    <source>
        <dbReference type="Proteomes" id="UP001501116"/>
    </source>
</evidence>
<dbReference type="Pfam" id="PF20990">
    <property type="entry name" value="DUF2207_C"/>
    <property type="match status" value="1"/>
</dbReference>